<dbReference type="GO" id="GO:0005802">
    <property type="term" value="C:trans-Golgi network"/>
    <property type="evidence" value="ECO:0007669"/>
    <property type="project" value="TreeGrafter"/>
</dbReference>
<gene>
    <name evidence="2" type="ORF">CANARDRAFT_189952</name>
</gene>
<sequence length="263" mass="29851">FASPSRVKFSIVPVNDLKSSQFKEYSDALFKVNEVRLVDVSTSQGLFNPQAYPQGRITYNFTTESDDTESLFLQDFDPFRKVFGTIGIAHWTPDLTDEKLKKIHEELKKEFNNSISHFIMIFDSPAEYQSSTEFVHVVNKNLDNIETSVCDFSVTFLESLSSYASSYQHVTLRSPGTIIGSSSIRPNSTLKEKQKRRISGSLDINQDKIKQHRTKGRRLKISANFFLLAGNLKSAITDFCESIFNLRFANDYLWLASALDGLA</sequence>
<feature type="non-terminal residue" evidence="2">
    <location>
        <position position="1"/>
    </location>
</feature>
<dbReference type="OrthoDB" id="27962at2759"/>
<evidence type="ECO:0000259" key="1">
    <source>
        <dbReference type="Pfam" id="PF08626"/>
    </source>
</evidence>
<dbReference type="InterPro" id="IPR013935">
    <property type="entry name" value="Trs120_TRAPPC9"/>
</dbReference>
<accession>A0A1E4T1D3</accession>
<dbReference type="PANTHER" id="PTHR21512">
    <property type="entry name" value="TRAFFICKING PROTEIN PARTICLE COMPLEX SUBUNIT 9"/>
    <property type="match status" value="1"/>
</dbReference>
<name>A0A1E4T1D3_9ASCO</name>
<feature type="domain" description="Trs120/TRAPPC9 N-terminal" evidence="1">
    <location>
        <begin position="1"/>
        <end position="199"/>
    </location>
</feature>
<protein>
    <recommendedName>
        <fullName evidence="1">Trs120/TRAPPC9 N-terminal domain-containing protein</fullName>
    </recommendedName>
</protein>
<keyword evidence="3" id="KW-1185">Reference proteome</keyword>
<dbReference type="AlphaFoldDB" id="A0A1E4T1D3"/>
<dbReference type="Pfam" id="PF08626">
    <property type="entry name" value="TRAPPC9-Trs120"/>
    <property type="match status" value="1"/>
</dbReference>
<evidence type="ECO:0000313" key="2">
    <source>
        <dbReference type="EMBL" id="ODV85550.1"/>
    </source>
</evidence>
<dbReference type="Proteomes" id="UP000094801">
    <property type="component" value="Unassembled WGS sequence"/>
</dbReference>
<dbReference type="STRING" id="983967.A0A1E4T1D3"/>
<organism evidence="2 3">
    <name type="scientific">[Candida] arabinofermentans NRRL YB-2248</name>
    <dbReference type="NCBI Taxonomy" id="983967"/>
    <lineage>
        <taxon>Eukaryota</taxon>
        <taxon>Fungi</taxon>
        <taxon>Dikarya</taxon>
        <taxon>Ascomycota</taxon>
        <taxon>Saccharomycotina</taxon>
        <taxon>Pichiomycetes</taxon>
        <taxon>Pichiales</taxon>
        <taxon>Pichiaceae</taxon>
        <taxon>Ogataea</taxon>
        <taxon>Ogataea/Candida clade</taxon>
    </lineage>
</organism>
<dbReference type="PANTHER" id="PTHR21512:SF5">
    <property type="entry name" value="TRAFFICKING PROTEIN PARTICLE COMPLEX SUBUNIT 9"/>
    <property type="match status" value="1"/>
</dbReference>
<reference evidence="3" key="1">
    <citation type="submission" date="2016-04" db="EMBL/GenBank/DDBJ databases">
        <title>Comparative genomics of biotechnologically important yeasts.</title>
        <authorList>
            <consortium name="DOE Joint Genome Institute"/>
            <person name="Riley R."/>
            <person name="Haridas S."/>
            <person name="Wolfe K.H."/>
            <person name="Lopes M.R."/>
            <person name="Hittinger C.T."/>
            <person name="Goker M."/>
            <person name="Salamov A."/>
            <person name="Wisecaver J."/>
            <person name="Long T.M."/>
            <person name="Aerts A.L."/>
            <person name="Barry K."/>
            <person name="Choi C."/>
            <person name="Clum A."/>
            <person name="Coughlan A.Y."/>
            <person name="Deshpande S."/>
            <person name="Douglass A.P."/>
            <person name="Hanson S.J."/>
            <person name="Klenk H.-P."/>
            <person name="Labutti K."/>
            <person name="Lapidus A."/>
            <person name="Lindquist E."/>
            <person name="Lipzen A."/>
            <person name="Meier-Kolthoff J.P."/>
            <person name="Ohm R.A."/>
            <person name="Otillar R.P."/>
            <person name="Pangilinan J."/>
            <person name="Peng Y."/>
            <person name="Rokas A."/>
            <person name="Rosa C.A."/>
            <person name="Scheuner C."/>
            <person name="Sibirny A.A."/>
            <person name="Slot J.C."/>
            <person name="Stielow J.B."/>
            <person name="Sun H."/>
            <person name="Kurtzman C.P."/>
            <person name="Blackwell M."/>
            <person name="Grigoriev I.V."/>
            <person name="Jeffries T.W."/>
        </authorList>
    </citation>
    <scope>NUCLEOTIDE SEQUENCE [LARGE SCALE GENOMIC DNA]</scope>
    <source>
        <strain evidence="3">NRRL YB-2248</strain>
    </source>
</reference>
<feature type="non-terminal residue" evidence="2">
    <location>
        <position position="263"/>
    </location>
</feature>
<dbReference type="EMBL" id="KV453852">
    <property type="protein sequence ID" value="ODV85550.1"/>
    <property type="molecule type" value="Genomic_DNA"/>
</dbReference>
<proteinExistence type="predicted"/>
<evidence type="ECO:0000313" key="3">
    <source>
        <dbReference type="Proteomes" id="UP000094801"/>
    </source>
</evidence>
<dbReference type="InterPro" id="IPR058563">
    <property type="entry name" value="Trs120_TRAPPC9_N"/>
</dbReference>